<protein>
    <submittedName>
        <fullName evidence="2">DIP1984 family protein</fullName>
    </submittedName>
</protein>
<evidence type="ECO:0000313" key="3">
    <source>
        <dbReference type="Proteomes" id="UP001524587"/>
    </source>
</evidence>
<sequence length="159" mass="17875">MNDDEEGAVVLAEALTVRSDLAKRLEQLKARLLRNAKVQKGDTPAEDPAQMLEEFERNVGELRSLIARINATNAATVIEGGLTMTQALAERDMLRLCVAAYRDLAKEATITQSRTTRSEVRFHPTVSVADTQKKVDDYSKQLRLLEVKIQKHNWNTELV</sequence>
<dbReference type="RefSeq" id="WP_422864671.1">
    <property type="nucleotide sequence ID" value="NZ_JAMSKV010000010.1"/>
</dbReference>
<keyword evidence="3" id="KW-1185">Reference proteome</keyword>
<dbReference type="Proteomes" id="UP001524587">
    <property type="component" value="Unassembled WGS sequence"/>
</dbReference>
<gene>
    <name evidence="2" type="ORF">NFI95_12095</name>
</gene>
<dbReference type="Pfam" id="PF20935">
    <property type="entry name" value="DUF6847"/>
    <property type="match status" value="1"/>
</dbReference>
<dbReference type="NCBIfam" id="NF038048">
    <property type="entry name" value="DIP1984_fam"/>
    <property type="match status" value="1"/>
</dbReference>
<dbReference type="CDD" id="cd12208">
    <property type="entry name" value="DIP1984-like"/>
    <property type="match status" value="1"/>
</dbReference>
<dbReference type="InterPro" id="IPR047741">
    <property type="entry name" value="DIP1984-like"/>
</dbReference>
<dbReference type="EMBL" id="JAMSKV010000010">
    <property type="protein sequence ID" value="MCQ8279185.1"/>
    <property type="molecule type" value="Genomic_DNA"/>
</dbReference>
<accession>A0ABT1W8I5</accession>
<comment type="caution">
    <text evidence="2">The sequence shown here is derived from an EMBL/GenBank/DDBJ whole genome shotgun (WGS) entry which is preliminary data.</text>
</comment>
<reference evidence="2 3" key="1">
    <citation type="submission" date="2022-06" db="EMBL/GenBank/DDBJ databases">
        <title>Endosaccharibacter gen. nov., sp. nov., endophytic bacteria isolated from sugarcane.</title>
        <authorList>
            <person name="Pitiwittayakul N."/>
            <person name="Yukphan P."/>
            <person name="Charoenyingcharoen P."/>
            <person name="Tanasupawat S."/>
        </authorList>
    </citation>
    <scope>NUCLEOTIDE SEQUENCE [LARGE SCALE GENOMIC DNA]</scope>
    <source>
        <strain evidence="2 3">KSS8</strain>
    </source>
</reference>
<feature type="coiled-coil region" evidence="1">
    <location>
        <begin position="11"/>
        <end position="72"/>
    </location>
</feature>
<keyword evidence="1" id="KW-0175">Coiled coil</keyword>
<evidence type="ECO:0000313" key="2">
    <source>
        <dbReference type="EMBL" id="MCQ8279185.1"/>
    </source>
</evidence>
<proteinExistence type="predicted"/>
<dbReference type="Gene3D" id="6.10.320.10">
    <property type="match status" value="1"/>
</dbReference>
<name>A0ABT1W8I5_9PROT</name>
<evidence type="ECO:0000256" key="1">
    <source>
        <dbReference type="SAM" id="Coils"/>
    </source>
</evidence>
<organism evidence="2 3">
    <name type="scientific">Endosaccharibacter trunci</name>
    <dbReference type="NCBI Taxonomy" id="2812733"/>
    <lineage>
        <taxon>Bacteria</taxon>
        <taxon>Pseudomonadati</taxon>
        <taxon>Pseudomonadota</taxon>
        <taxon>Alphaproteobacteria</taxon>
        <taxon>Acetobacterales</taxon>
        <taxon>Acetobacteraceae</taxon>
        <taxon>Endosaccharibacter</taxon>
    </lineage>
</organism>